<dbReference type="InterPro" id="IPR051681">
    <property type="entry name" value="Ser/Thr_Kinases-Pseudokinases"/>
</dbReference>
<evidence type="ECO:0000313" key="5">
    <source>
        <dbReference type="EMBL" id="EXX50216.1"/>
    </source>
</evidence>
<dbReference type="PROSITE" id="PS00107">
    <property type="entry name" value="PROTEIN_KINASE_ATP"/>
    <property type="match status" value="1"/>
</dbReference>
<evidence type="ECO:0000256" key="2">
    <source>
        <dbReference type="ARBA" id="ARBA00022840"/>
    </source>
</evidence>
<dbReference type="GO" id="GO:0004672">
    <property type="term" value="F:protein kinase activity"/>
    <property type="evidence" value="ECO:0007669"/>
    <property type="project" value="InterPro"/>
</dbReference>
<reference evidence="5 6" key="1">
    <citation type="submission" date="2014-02" db="EMBL/GenBank/DDBJ databases">
        <title>Single nucleus genome sequencing reveals high similarity among nuclei of an endomycorrhizal fungus.</title>
        <authorList>
            <person name="Lin K."/>
            <person name="Geurts R."/>
            <person name="Zhang Z."/>
            <person name="Limpens E."/>
            <person name="Saunders D.G."/>
            <person name="Mu D."/>
            <person name="Pang E."/>
            <person name="Cao H."/>
            <person name="Cha H."/>
            <person name="Lin T."/>
            <person name="Zhou Q."/>
            <person name="Shang Y."/>
            <person name="Li Y."/>
            <person name="Ivanov S."/>
            <person name="Sharma T."/>
            <person name="Velzen R.V."/>
            <person name="Ruijter N.D."/>
            <person name="Aanen D.K."/>
            <person name="Win J."/>
            <person name="Kamoun S."/>
            <person name="Bisseling T."/>
            <person name="Huang S."/>
        </authorList>
    </citation>
    <scope>NUCLEOTIDE SEQUENCE [LARGE SCALE GENOMIC DNA]</scope>
    <source>
        <strain evidence="6">DAOM197198w</strain>
    </source>
</reference>
<dbReference type="PANTHER" id="PTHR44329:SF298">
    <property type="entry name" value="MIXED LINEAGE KINASE DOMAIN-LIKE PROTEIN"/>
    <property type="match status" value="1"/>
</dbReference>
<dbReference type="EMBL" id="JEMT01030156">
    <property type="protein sequence ID" value="EXX50216.1"/>
    <property type="molecule type" value="Genomic_DNA"/>
</dbReference>
<keyword evidence="6" id="KW-1185">Reference proteome</keyword>
<dbReference type="PANTHER" id="PTHR44329">
    <property type="entry name" value="SERINE/THREONINE-PROTEIN KINASE TNNI3K-RELATED"/>
    <property type="match status" value="1"/>
</dbReference>
<evidence type="ECO:0000259" key="4">
    <source>
        <dbReference type="PROSITE" id="PS50011"/>
    </source>
</evidence>
<dbReference type="SUPFAM" id="SSF56112">
    <property type="entry name" value="Protein kinase-like (PK-like)"/>
    <property type="match status" value="1"/>
</dbReference>
<dbReference type="InterPro" id="IPR001245">
    <property type="entry name" value="Ser-Thr/Tyr_kinase_cat_dom"/>
</dbReference>
<gene>
    <name evidence="5" type="ORF">RirG_273040</name>
</gene>
<comment type="caution">
    <text evidence="5">The sequence shown here is derived from an EMBL/GenBank/DDBJ whole genome shotgun (WGS) entry which is preliminary data.</text>
</comment>
<keyword evidence="2 3" id="KW-0067">ATP-binding</keyword>
<dbReference type="InterPro" id="IPR055854">
    <property type="entry name" value="DUF7431"/>
</dbReference>
<dbReference type="Pfam" id="PF22693">
    <property type="entry name" value="MACPF_1"/>
    <property type="match status" value="1"/>
</dbReference>
<dbReference type="Gene3D" id="1.10.510.10">
    <property type="entry name" value="Transferase(Phosphotransferase) domain 1"/>
    <property type="match status" value="1"/>
</dbReference>
<name>A0A015JSX2_RHIIW</name>
<dbReference type="OrthoDB" id="2400101at2759"/>
<dbReference type="Proteomes" id="UP000022910">
    <property type="component" value="Unassembled WGS sequence"/>
</dbReference>
<dbReference type="InterPro" id="IPR000719">
    <property type="entry name" value="Prot_kinase_dom"/>
</dbReference>
<dbReference type="Pfam" id="PF24209">
    <property type="entry name" value="DUF7431"/>
    <property type="match status" value="1"/>
</dbReference>
<evidence type="ECO:0000256" key="3">
    <source>
        <dbReference type="PROSITE-ProRule" id="PRU10141"/>
    </source>
</evidence>
<dbReference type="GO" id="GO:0005524">
    <property type="term" value="F:ATP binding"/>
    <property type="evidence" value="ECO:0007669"/>
    <property type="project" value="UniProtKB-UniRule"/>
</dbReference>
<dbReference type="InterPro" id="IPR011009">
    <property type="entry name" value="Kinase-like_dom_sf"/>
</dbReference>
<proteinExistence type="predicted"/>
<accession>A0A015JSX2</accession>
<sequence length="899" mass="105154">MSNNNVKYQSCDPHLYYNYSDFSNIKEIGEGKFGKVYRAERRNSEQYFVLKSLNFDKDIFEEIVREEINLQRAVDVHDKIIRFLGITNSNSEKLLVMEYADNGSLQDYLKQTFNKLTWNNKYELAFQLAYAVSFLHNKKIVHRDLNSSNVLVHQNNIKLANFGLLKRIKMVSESQLFDAIPYIDPQKLIDKNFSLNERSDVYSIGVLLWEISSGKRPFCDVSYDCNLAKKISQGRREEIVSGTPIEYSNLYTKCWNNKQNNRPTIKQVVEKLKEIKENPIFINVNKNLENITKESNKHDDYEGCNVMFQIKIMKHASHELILERLSSLELNLHDKLSNIREKLKKDNDIMNDTLSFANSSMTEIAREDEKEIILKEIIDAENNTLYLIEPDYDFLINKLKLEYGHTISLDRANKKAFKITGYDITEIADAPKCTEINLKEGQFMEKDIFLFEDIDTNKRTNNSTCTVIEYSKVSLKFKTEPNPEFIKAVKDAIESKDPRKFRKITEEFGKFVPKEEVILGARAYFVNTNSSNSSKNCTKYTNLKLIGGKKFISKDFNKKEWLNSLEEFRNWDCIKIKNPISIFKLLPEDLRKEIFLLVGKKILYLSTEIYEFKLNKPGNHENLKLKNIPKDILETLKDEVAECSIFATVVDKNRMNNDIFNCQIFWPPNQEPKLIIHCIQKKFKERKCKLKIMIMITGYDMNFNFDRPDFNIQFKVESHNFNASDNQTQERLLAADSSHCFGIPVLRKLDDSANSLIIGHHFYNFGNERTGLYTYSYCSKNNCYDHLPDFTFHTFVILDYSSNCSEMSSFNHSKFIKNILTKHDSLKPKFISLYSTTKENDWNKYGPIFLKQKSNGLNGVIIKYFASKNKISKDNFKYAYFDPSQEKDLISYMENLKTK</sequence>
<dbReference type="GO" id="GO:0097527">
    <property type="term" value="P:necroptotic signaling pathway"/>
    <property type="evidence" value="ECO:0007669"/>
    <property type="project" value="TreeGrafter"/>
</dbReference>
<organism evidence="5 6">
    <name type="scientific">Rhizophagus irregularis (strain DAOM 197198w)</name>
    <name type="common">Glomus intraradices</name>
    <dbReference type="NCBI Taxonomy" id="1432141"/>
    <lineage>
        <taxon>Eukaryota</taxon>
        <taxon>Fungi</taxon>
        <taxon>Fungi incertae sedis</taxon>
        <taxon>Mucoromycota</taxon>
        <taxon>Glomeromycotina</taxon>
        <taxon>Glomeromycetes</taxon>
        <taxon>Glomerales</taxon>
        <taxon>Glomeraceae</taxon>
        <taxon>Rhizophagus</taxon>
    </lineage>
</organism>
<dbReference type="PRINTS" id="PR00109">
    <property type="entry name" value="TYRKINASE"/>
</dbReference>
<keyword evidence="1 3" id="KW-0547">Nucleotide-binding</keyword>
<evidence type="ECO:0000256" key="1">
    <source>
        <dbReference type="ARBA" id="ARBA00022741"/>
    </source>
</evidence>
<protein>
    <submittedName>
        <fullName evidence="5">Kic1p</fullName>
    </submittedName>
</protein>
<dbReference type="AlphaFoldDB" id="A0A015JSX2"/>
<feature type="domain" description="Protein kinase" evidence="4">
    <location>
        <begin position="22"/>
        <end position="281"/>
    </location>
</feature>
<dbReference type="InterPro" id="IPR054586">
    <property type="entry name" value="MACPF_1_fungal"/>
</dbReference>
<evidence type="ECO:0000313" key="6">
    <source>
        <dbReference type="Proteomes" id="UP000022910"/>
    </source>
</evidence>
<dbReference type="PROSITE" id="PS50011">
    <property type="entry name" value="PROTEIN_KINASE_DOM"/>
    <property type="match status" value="1"/>
</dbReference>
<dbReference type="STRING" id="1432141.A0A015JSX2"/>
<dbReference type="Pfam" id="PF07714">
    <property type="entry name" value="PK_Tyr_Ser-Thr"/>
    <property type="match status" value="1"/>
</dbReference>
<dbReference type="HOGENOM" id="CLU_322139_0_0_1"/>
<feature type="binding site" evidence="3">
    <location>
        <position position="51"/>
    </location>
    <ligand>
        <name>ATP</name>
        <dbReference type="ChEBI" id="CHEBI:30616"/>
    </ligand>
</feature>
<dbReference type="InterPro" id="IPR017441">
    <property type="entry name" value="Protein_kinase_ATP_BS"/>
</dbReference>